<feature type="domain" description="Anoctamin transmembrane" evidence="9">
    <location>
        <begin position="197"/>
        <end position="650"/>
    </location>
</feature>
<keyword evidence="3 6" id="KW-0812">Transmembrane</keyword>
<keyword evidence="7" id="KW-0175">Coiled coil</keyword>
<keyword evidence="11" id="KW-1185">Reference proteome</keyword>
<evidence type="ECO:0000256" key="3">
    <source>
        <dbReference type="ARBA" id="ARBA00022692"/>
    </source>
</evidence>
<dbReference type="PANTHER" id="PTHR12308">
    <property type="entry name" value="ANOCTAMIN"/>
    <property type="match status" value="1"/>
</dbReference>
<feature type="compositionally biased region" description="Polar residues" evidence="8">
    <location>
        <begin position="981"/>
        <end position="990"/>
    </location>
</feature>
<evidence type="ECO:0000256" key="5">
    <source>
        <dbReference type="ARBA" id="ARBA00023136"/>
    </source>
</evidence>
<evidence type="ECO:0000256" key="8">
    <source>
        <dbReference type="SAM" id="MobiDB-lite"/>
    </source>
</evidence>
<dbReference type="EMBL" id="CVRI01000055">
    <property type="protein sequence ID" value="CRL01488.1"/>
    <property type="molecule type" value="Genomic_DNA"/>
</dbReference>
<protein>
    <recommendedName>
        <fullName evidence="6">Anoctamin</fullName>
    </recommendedName>
</protein>
<evidence type="ECO:0000313" key="10">
    <source>
        <dbReference type="EMBL" id="CRL01488.1"/>
    </source>
</evidence>
<dbReference type="Proteomes" id="UP000183832">
    <property type="component" value="Unassembled WGS sequence"/>
</dbReference>
<feature type="compositionally biased region" description="Polar residues" evidence="8">
    <location>
        <begin position="878"/>
        <end position="889"/>
    </location>
</feature>
<gene>
    <name evidence="10" type="primary">putative Anoctamin-8</name>
    <name evidence="10" type="ORF">CLUMA_CG014437</name>
</gene>
<feature type="compositionally biased region" description="Basic and acidic residues" evidence="8">
    <location>
        <begin position="480"/>
        <end position="496"/>
    </location>
</feature>
<comment type="subcellular location">
    <subcellularLocation>
        <location evidence="1 6">Membrane</location>
        <topology evidence="1 6">Multi-pass membrane protein</topology>
    </subcellularLocation>
</comment>
<dbReference type="AlphaFoldDB" id="A0A1J1IMU8"/>
<feature type="transmembrane region" description="Helical" evidence="6">
    <location>
        <begin position="239"/>
        <end position="259"/>
    </location>
</feature>
<feature type="transmembrane region" description="Helical" evidence="6">
    <location>
        <begin position="208"/>
        <end position="233"/>
    </location>
</feature>
<dbReference type="STRING" id="568069.A0A1J1IMU8"/>
<feature type="transmembrane region" description="Helical" evidence="6">
    <location>
        <begin position="581"/>
        <end position="603"/>
    </location>
</feature>
<feature type="transmembrane region" description="Helical" evidence="6">
    <location>
        <begin position="315"/>
        <end position="337"/>
    </location>
</feature>
<evidence type="ECO:0000256" key="2">
    <source>
        <dbReference type="ARBA" id="ARBA00009671"/>
    </source>
</evidence>
<accession>A0A1J1IMU8</accession>
<feature type="transmembrane region" description="Helical" evidence="6">
    <location>
        <begin position="352"/>
        <end position="371"/>
    </location>
</feature>
<comment type="similarity">
    <text evidence="2 6">Belongs to the anoctamin family.</text>
</comment>
<evidence type="ECO:0000256" key="7">
    <source>
        <dbReference type="SAM" id="Coils"/>
    </source>
</evidence>
<evidence type="ECO:0000313" key="11">
    <source>
        <dbReference type="Proteomes" id="UP000183832"/>
    </source>
</evidence>
<feature type="compositionally biased region" description="Basic and acidic residues" evidence="8">
    <location>
        <begin position="687"/>
        <end position="701"/>
    </location>
</feature>
<evidence type="ECO:0000256" key="1">
    <source>
        <dbReference type="ARBA" id="ARBA00004141"/>
    </source>
</evidence>
<keyword evidence="4 6" id="KW-1133">Transmembrane helix</keyword>
<dbReference type="Pfam" id="PF04547">
    <property type="entry name" value="Anoctamin"/>
    <property type="match status" value="1"/>
</dbReference>
<dbReference type="GO" id="GO:0005886">
    <property type="term" value="C:plasma membrane"/>
    <property type="evidence" value="ECO:0007669"/>
    <property type="project" value="TreeGrafter"/>
</dbReference>
<dbReference type="InterPro" id="IPR049452">
    <property type="entry name" value="Anoctamin_TM"/>
</dbReference>
<dbReference type="PANTHER" id="PTHR12308:SF51">
    <property type="entry name" value="ANOCTAMIN-8"/>
    <property type="match status" value="1"/>
</dbReference>
<evidence type="ECO:0000256" key="4">
    <source>
        <dbReference type="ARBA" id="ARBA00022989"/>
    </source>
</evidence>
<feature type="coiled-coil region" evidence="7">
    <location>
        <begin position="1031"/>
        <end position="1058"/>
    </location>
</feature>
<organism evidence="10 11">
    <name type="scientific">Clunio marinus</name>
    <dbReference type="NCBI Taxonomy" id="568069"/>
    <lineage>
        <taxon>Eukaryota</taxon>
        <taxon>Metazoa</taxon>
        <taxon>Ecdysozoa</taxon>
        <taxon>Arthropoda</taxon>
        <taxon>Hexapoda</taxon>
        <taxon>Insecta</taxon>
        <taxon>Pterygota</taxon>
        <taxon>Neoptera</taxon>
        <taxon>Endopterygota</taxon>
        <taxon>Diptera</taxon>
        <taxon>Nematocera</taxon>
        <taxon>Chironomoidea</taxon>
        <taxon>Chironomidae</taxon>
        <taxon>Clunio</taxon>
    </lineage>
</organism>
<keyword evidence="5 6" id="KW-0472">Membrane</keyword>
<feature type="transmembrane region" description="Helical" evidence="6">
    <location>
        <begin position="398"/>
        <end position="421"/>
    </location>
</feature>
<sequence length="1100" mass="123080">MTPRRLWLNKIPTQCDVVVEFPAENAPDEALRWLLNRIRSPQPEGLGLQCLVRAHESTKRTAFYISAPTNVLFKAAEVYRLPKRLRSDLGGALRDFTTRESHCFEQIKGDEGKVTLFTSQERQWLVFQVIQGLRATSLDVSVFQGRAKVEEGQSIIAAWQECGLIEQVFPLHETNALTKLKSSWVRKFFAPQPLDDIASYFGVKVALYFAWLGHYTCALCVPAILGSLLWAGLYGPQDIGHVLFSLFNVAWASLYLEAWRRYSTELAFRWGTLSTPPELLEPPRPLYKGPLEESSVTGRLEPKEAPAWKRRTFRYLVSFPIIGLCLFAVFIVMFLILRLQDWWDSKLPESGVISWLSVIPKVLLAAAITIMDELYYKLAVWLNDQENYREQSKYDNHLIGKVALFQFVNSFLSLFYIAFYLRDQEQLKEQLAGLLISRQIIGNLRESACPYIYEQWRLATLSFNMWGALSPTRELPPPSDDIKKIDTEPEKSDRPPTPKRSIGQAEIESAYFKYDGTFYDHLEMLVQMGYVVLFSSAFPLAGLCALANNLLEIRSDAFKLAHVHQRPFGQRVANIGTWQNALGLLGMAAVIVNCALIGLSGQVSRLWPGLTQTQTVVLIVALEHIMLGLRSALKYILPELPEWLAAEIARAEHCRREMQCKGPSPRATPPSPLSSTSMSHEQNTPDMFDKHDPNVIGHDPDDIVFERMTPISPKRFEEPLHRDSFSYNQHHRTSRGSTDHEIPYHIRDNGTPDSPISQTSTVLCLRPLHESSTSGQSVQNNPFDSAAQANSGACKSNFVKSLKTKIQEIPPFKGPVVASNMYNKVVETIKKSSTGSPGSASSMVAPTKSTSQPIQIPEIPPFRKHENQHSNYPPFHQITGQSTASSSVSPPKLSEIPPFQQRKSKDFVQTEQNSTDSAHPEHQLTIGPSGGAEWMRRLKVNEQSPIHRSTDCIVSKDLGTSSDSELLKPAPSWSNVALKTTEQAGTSASAPSVPKATTTEEEQRAAEIAAKKSRLKQKLVKSARSVAIFSLKLKERRAREAERLAKEKAEELAQEKAMSAPGMCGGGGELNLIPLEQLIHIEDVVNRRSSNTQNNNGSGT</sequence>
<comment type="caution">
    <text evidence="6">Lacks conserved residue(s) required for the propagation of feature annotation.</text>
</comment>
<evidence type="ECO:0000256" key="6">
    <source>
        <dbReference type="RuleBase" id="RU280814"/>
    </source>
</evidence>
<feature type="compositionally biased region" description="Basic and acidic residues" evidence="8">
    <location>
        <begin position="737"/>
        <end position="750"/>
    </location>
</feature>
<proteinExistence type="inferred from homology"/>
<reference evidence="10 11" key="1">
    <citation type="submission" date="2015-04" db="EMBL/GenBank/DDBJ databases">
        <authorList>
            <person name="Syromyatnikov M.Y."/>
            <person name="Popov V.N."/>
        </authorList>
    </citation>
    <scope>NUCLEOTIDE SEQUENCE [LARGE SCALE GENOMIC DNA]</scope>
</reference>
<feature type="transmembrane region" description="Helical" evidence="6">
    <location>
        <begin position="528"/>
        <end position="551"/>
    </location>
</feature>
<evidence type="ECO:0000259" key="9">
    <source>
        <dbReference type="Pfam" id="PF04547"/>
    </source>
</evidence>
<feature type="region of interest" description="Disordered" evidence="8">
    <location>
        <begin position="657"/>
        <end position="701"/>
    </location>
</feature>
<feature type="region of interest" description="Disordered" evidence="8">
    <location>
        <begin position="715"/>
        <end position="758"/>
    </location>
</feature>
<feature type="compositionally biased region" description="Basic and acidic residues" evidence="8">
    <location>
        <begin position="715"/>
        <end position="724"/>
    </location>
</feature>
<feature type="region of interest" description="Disordered" evidence="8">
    <location>
        <begin position="981"/>
        <end position="1005"/>
    </location>
</feature>
<dbReference type="InterPro" id="IPR007632">
    <property type="entry name" value="Anoctamin"/>
</dbReference>
<feature type="region of interest" description="Disordered" evidence="8">
    <location>
        <begin position="472"/>
        <end position="501"/>
    </location>
</feature>
<dbReference type="OrthoDB" id="296386at2759"/>
<dbReference type="GO" id="GO:0005254">
    <property type="term" value="F:chloride channel activity"/>
    <property type="evidence" value="ECO:0007669"/>
    <property type="project" value="TreeGrafter"/>
</dbReference>
<feature type="region of interest" description="Disordered" evidence="8">
    <location>
        <begin position="831"/>
        <end position="931"/>
    </location>
</feature>
<name>A0A1J1IMU8_9DIPT</name>
<feature type="compositionally biased region" description="Low complexity" evidence="8">
    <location>
        <begin position="832"/>
        <end position="842"/>
    </location>
</feature>